<reference evidence="3 6" key="1">
    <citation type="submission" date="2016-04" db="EMBL/GenBank/DDBJ databases">
        <title>Genome analyses suggest a sexual origin of heterokaryosis in a supposedly ancient asexual fungus.</title>
        <authorList>
            <person name="Ropars J."/>
            <person name="Sedzielewska K."/>
            <person name="Noel J."/>
            <person name="Charron P."/>
            <person name="Farinelli L."/>
            <person name="Marton T."/>
            <person name="Kruger M."/>
            <person name="Pelin A."/>
            <person name="Brachmann A."/>
            <person name="Corradi N."/>
        </authorList>
    </citation>
    <scope>NUCLEOTIDE SEQUENCE [LARGE SCALE GENOMIC DNA]</scope>
    <source>
        <strain evidence="3 6">A5</strain>
    </source>
</reference>
<dbReference type="VEuPathDB" id="FungiDB:FUN_015436"/>
<reference evidence="3 6" key="2">
    <citation type="submission" date="2017-09" db="EMBL/GenBank/DDBJ databases">
        <title>Extensive intraspecific genome diversity in a model arbuscular mycorrhizal fungus.</title>
        <authorList>
            <person name="Chen E.C."/>
            <person name="Morin E."/>
            <person name="Beaudet D."/>
            <person name="Noel J."/>
            <person name="Ndikumana S."/>
            <person name="Charron P."/>
            <person name="St-Onge C."/>
            <person name="Giorgi J."/>
            <person name="Grigoriev I.V."/>
            <person name="Roux C."/>
            <person name="Martin F.M."/>
            <person name="Corradi N."/>
        </authorList>
    </citation>
    <scope>NUCLEOTIDE SEQUENCE [LARGE SCALE GENOMIC DNA]</scope>
    <source>
        <strain evidence="3 6">A5</strain>
    </source>
</reference>
<evidence type="ECO:0000313" key="3">
    <source>
        <dbReference type="EMBL" id="PKC14020.1"/>
    </source>
</evidence>
<dbReference type="AlphaFoldDB" id="A0A2N0RQH5"/>
<dbReference type="VEuPathDB" id="FungiDB:RhiirA1_536266"/>
<keyword evidence="2" id="KW-0812">Transmembrane</keyword>
<feature type="region of interest" description="Disordered" evidence="1">
    <location>
        <begin position="102"/>
        <end position="125"/>
    </location>
</feature>
<dbReference type="EMBL" id="LLXH01000533">
    <property type="protein sequence ID" value="PKC65537.1"/>
    <property type="molecule type" value="Genomic_DNA"/>
</dbReference>
<reference evidence="4 5" key="4">
    <citation type="submission" date="2017-10" db="EMBL/GenBank/DDBJ databases">
        <title>Genome analyses suggest a sexual origin of heterokaryosis in a supposedly ancient asexual fungus.</title>
        <authorList>
            <person name="Corradi N."/>
            <person name="Sedzielewska K."/>
            <person name="Noel J."/>
            <person name="Charron P."/>
            <person name="Farinelli L."/>
            <person name="Marton T."/>
            <person name="Kruger M."/>
            <person name="Pelin A."/>
            <person name="Brachmann A."/>
            <person name="Corradi N."/>
        </authorList>
    </citation>
    <scope>NUCLEOTIDE SEQUENCE [LARGE SCALE GENOMIC DNA]</scope>
    <source>
        <strain evidence="4 5">A1</strain>
    </source>
</reference>
<evidence type="ECO:0000256" key="1">
    <source>
        <dbReference type="SAM" id="MobiDB-lite"/>
    </source>
</evidence>
<protein>
    <submittedName>
        <fullName evidence="4">Uncharacterized protein</fullName>
    </submittedName>
</protein>
<feature type="transmembrane region" description="Helical" evidence="2">
    <location>
        <begin position="167"/>
        <end position="185"/>
    </location>
</feature>
<accession>A0A2N0RQH5</accession>
<evidence type="ECO:0000313" key="5">
    <source>
        <dbReference type="Proteomes" id="UP000232688"/>
    </source>
</evidence>
<keyword evidence="2" id="KW-1133">Transmembrane helix</keyword>
<dbReference type="VEuPathDB" id="FungiDB:RhiirFUN_011245"/>
<dbReference type="Proteomes" id="UP000232722">
    <property type="component" value="Unassembled WGS sequence"/>
</dbReference>
<proteinExistence type="predicted"/>
<evidence type="ECO:0000313" key="4">
    <source>
        <dbReference type="EMBL" id="PKC65537.1"/>
    </source>
</evidence>
<organism evidence="4 5">
    <name type="scientific">Rhizophagus irregularis</name>
    <dbReference type="NCBI Taxonomy" id="588596"/>
    <lineage>
        <taxon>Eukaryota</taxon>
        <taxon>Fungi</taxon>
        <taxon>Fungi incertae sedis</taxon>
        <taxon>Mucoromycota</taxon>
        <taxon>Glomeromycotina</taxon>
        <taxon>Glomeromycetes</taxon>
        <taxon>Glomerales</taxon>
        <taxon>Glomeraceae</taxon>
        <taxon>Rhizophagus</taxon>
    </lineage>
</organism>
<comment type="caution">
    <text evidence="4">The sequence shown here is derived from an EMBL/GenBank/DDBJ whole genome shotgun (WGS) entry which is preliminary data.</text>
</comment>
<sequence>MTILTRNKTQKNRYVTISKFEIDRCYRLARIQLSKELSSNITESYARTLYSPPLKDIEYINNSQALQDIFYTKLKNKYYFLNNKEQTFLCINLDKNYYEKDGESDESISSETTSSGYDTSTSTSTFSNDDDDYSTIETFADHDIDWIRSTLDEYEEHGEIWDHHRGLLFFNIVAPFIFIIFMILLKKFFDFND</sequence>
<keyword evidence="2" id="KW-0472">Membrane</keyword>
<feature type="compositionally biased region" description="Low complexity" evidence="1">
    <location>
        <begin position="109"/>
        <end position="125"/>
    </location>
</feature>
<evidence type="ECO:0000256" key="2">
    <source>
        <dbReference type="SAM" id="Phobius"/>
    </source>
</evidence>
<evidence type="ECO:0000313" key="6">
    <source>
        <dbReference type="Proteomes" id="UP000232722"/>
    </source>
</evidence>
<name>A0A2N0RQH5_9GLOM</name>
<dbReference type="Proteomes" id="UP000232688">
    <property type="component" value="Unassembled WGS sequence"/>
</dbReference>
<reference evidence="4 5" key="3">
    <citation type="submission" date="2017-10" db="EMBL/GenBank/DDBJ databases">
        <title>Extensive intraspecific genome diversity in a model arbuscular mycorrhizal fungus.</title>
        <authorList>
            <person name="Chen E.C.H."/>
            <person name="Morin E."/>
            <person name="Baudet D."/>
            <person name="Noel J."/>
            <person name="Ndikumana S."/>
            <person name="Charron P."/>
            <person name="St-Onge C."/>
            <person name="Giorgi J."/>
            <person name="Grigoriev I.V."/>
            <person name="Roux C."/>
            <person name="Martin F.M."/>
            <person name="Corradi N."/>
        </authorList>
    </citation>
    <scope>NUCLEOTIDE SEQUENCE [LARGE SCALE GENOMIC DNA]</scope>
    <source>
        <strain evidence="4 5">A1</strain>
    </source>
</reference>
<gene>
    <name evidence="4" type="ORF">RhiirA1_536266</name>
    <name evidence="3" type="ORF">RhiirA5_495701</name>
</gene>
<dbReference type="EMBL" id="LLXJ01000157">
    <property type="protein sequence ID" value="PKC14020.1"/>
    <property type="molecule type" value="Genomic_DNA"/>
</dbReference>